<sequence>MARGAHVDAVQPRGAMLFEEQWFHFLTMVVYRAPLFFLLSMKEFRTSNQESEPGYGFITPIHKINDLFNIDRAHKCVNFQ</sequence>
<keyword evidence="1" id="KW-1133">Transmembrane helix</keyword>
<evidence type="ECO:0000256" key="1">
    <source>
        <dbReference type="SAM" id="Phobius"/>
    </source>
</evidence>
<name>A0AA88NJA0_TACVA</name>
<dbReference type="AlphaFoldDB" id="A0AA88NJA0"/>
<dbReference type="EMBL" id="JAVHJS010000004">
    <property type="protein sequence ID" value="KAK2860720.1"/>
    <property type="molecule type" value="Genomic_DNA"/>
</dbReference>
<comment type="caution">
    <text evidence="2">The sequence shown here is derived from an EMBL/GenBank/DDBJ whole genome shotgun (WGS) entry which is preliminary data.</text>
</comment>
<feature type="transmembrane region" description="Helical" evidence="1">
    <location>
        <begin position="22"/>
        <end position="39"/>
    </location>
</feature>
<keyword evidence="3" id="KW-1185">Reference proteome</keyword>
<proteinExistence type="predicted"/>
<accession>A0AA88NJA0</accession>
<gene>
    <name evidence="2" type="ORF">Q7C36_004886</name>
</gene>
<reference evidence="2" key="1">
    <citation type="submission" date="2023-08" db="EMBL/GenBank/DDBJ databases">
        <title>Pelteobagrus vachellii genome.</title>
        <authorList>
            <person name="Liu H."/>
        </authorList>
    </citation>
    <scope>NUCLEOTIDE SEQUENCE</scope>
    <source>
        <strain evidence="2">PRFRI_2022a</strain>
        <tissue evidence="2">Muscle</tissue>
    </source>
</reference>
<keyword evidence="1" id="KW-0472">Membrane</keyword>
<evidence type="ECO:0000313" key="3">
    <source>
        <dbReference type="Proteomes" id="UP001187315"/>
    </source>
</evidence>
<organism evidence="2 3">
    <name type="scientific">Tachysurus vachellii</name>
    <name type="common">Darkbarbel catfish</name>
    <name type="synonym">Pelteobagrus vachellii</name>
    <dbReference type="NCBI Taxonomy" id="175792"/>
    <lineage>
        <taxon>Eukaryota</taxon>
        <taxon>Metazoa</taxon>
        <taxon>Chordata</taxon>
        <taxon>Craniata</taxon>
        <taxon>Vertebrata</taxon>
        <taxon>Euteleostomi</taxon>
        <taxon>Actinopterygii</taxon>
        <taxon>Neopterygii</taxon>
        <taxon>Teleostei</taxon>
        <taxon>Ostariophysi</taxon>
        <taxon>Siluriformes</taxon>
        <taxon>Bagridae</taxon>
        <taxon>Tachysurus</taxon>
    </lineage>
</organism>
<evidence type="ECO:0000313" key="2">
    <source>
        <dbReference type="EMBL" id="KAK2860720.1"/>
    </source>
</evidence>
<protein>
    <submittedName>
        <fullName evidence="2">Uncharacterized protein</fullName>
    </submittedName>
</protein>
<dbReference type="Proteomes" id="UP001187315">
    <property type="component" value="Unassembled WGS sequence"/>
</dbReference>
<keyword evidence="1" id="KW-0812">Transmembrane</keyword>